<dbReference type="Pfam" id="PF22692">
    <property type="entry name" value="LlgE_F_G_D1"/>
    <property type="match status" value="1"/>
</dbReference>
<evidence type="ECO:0000259" key="8">
    <source>
        <dbReference type="Pfam" id="PF07559"/>
    </source>
</evidence>
<reference evidence="10 11" key="1">
    <citation type="submission" date="2016-10" db="EMBL/GenBank/DDBJ databases">
        <authorList>
            <person name="de Groot N.N."/>
        </authorList>
    </citation>
    <scope>NUCLEOTIDE SEQUENCE [LARGE SCALE GENOMIC DNA]</scope>
    <source>
        <strain evidence="10 11">DSM 45317</strain>
    </source>
</reference>
<protein>
    <recommendedName>
        <fullName evidence="3 5">Flagellar hook protein FlgE</fullName>
    </recommendedName>
</protein>
<dbReference type="Pfam" id="PF07559">
    <property type="entry name" value="FlgE_D2"/>
    <property type="match status" value="1"/>
</dbReference>
<dbReference type="InterPro" id="IPR011491">
    <property type="entry name" value="FlgE_D2"/>
</dbReference>
<accession>A0A1I4FYD8</accession>
<dbReference type="InParanoid" id="A0A1I4FYD8"/>
<evidence type="ECO:0000259" key="9">
    <source>
        <dbReference type="Pfam" id="PF22692"/>
    </source>
</evidence>
<dbReference type="OrthoDB" id="9804559at2"/>
<dbReference type="PANTHER" id="PTHR30435">
    <property type="entry name" value="FLAGELLAR PROTEIN"/>
    <property type="match status" value="1"/>
</dbReference>
<dbReference type="STRING" id="504800.SAMN04488085_10863"/>
<keyword evidence="10" id="KW-0282">Flagellum</keyword>
<evidence type="ECO:0000313" key="11">
    <source>
        <dbReference type="Proteomes" id="UP000199152"/>
    </source>
</evidence>
<dbReference type="AlphaFoldDB" id="A0A1I4FYD8"/>
<organism evidence="10 11">
    <name type="scientific">Geodermatophilus ruber</name>
    <dbReference type="NCBI Taxonomy" id="504800"/>
    <lineage>
        <taxon>Bacteria</taxon>
        <taxon>Bacillati</taxon>
        <taxon>Actinomycetota</taxon>
        <taxon>Actinomycetes</taxon>
        <taxon>Geodermatophilales</taxon>
        <taxon>Geodermatophilaceae</taxon>
        <taxon>Geodermatophilus</taxon>
    </lineage>
</organism>
<sequence length="430" mass="43736">MLRSMFSAISGLRAHQTKMDVTGNNIANVNTVGYKSQQTVFEDTLSQVLRTGGAPAAERGGTNPAQVGLGVKLAGITTNWTQGATQNTGRSTDFMIEGDGFFVVESGGQQLYTRSGSFSFDAAGNLATNSGALLQGWSVDPATGVVNPNGPVGNLTIPYGQVTEPKGTGGAAPIIGGKVEGNLFAGATAPNGSTPGTKVETSITMYDDLGNEIPVTYTFEKTANANEWSLQITRPGPGTPPTTVPLLPATTVTFDGAGKLSAVGGTAGASTVPFTPPAGSGWTGPVTVDLSGMTQYGSASSATATEQNGYGAGTLQSFSLGNDGTVTGIFSNGERKTLGQLALASFDNPSGLEKAGSSTYRVGNNSGLAMVGQPGVAGRGVLSAGALEMSNVDLAEEFTGLIVAQRGFQANSRVITSSDEILQDLVNLKR</sequence>
<dbReference type="Proteomes" id="UP000199152">
    <property type="component" value="Unassembled WGS sequence"/>
</dbReference>
<proteinExistence type="inferred from homology"/>
<dbReference type="EMBL" id="FOSW01000008">
    <property type="protein sequence ID" value="SFL22942.1"/>
    <property type="molecule type" value="Genomic_DNA"/>
</dbReference>
<dbReference type="RefSeq" id="WP_091325579.1">
    <property type="nucleotide sequence ID" value="NZ_FOSW01000008.1"/>
</dbReference>
<feature type="domain" description="Flagellar hook protein FlgE/F/G-like D1" evidence="9">
    <location>
        <begin position="95"/>
        <end position="158"/>
    </location>
</feature>
<evidence type="ECO:0000259" key="7">
    <source>
        <dbReference type="Pfam" id="PF06429"/>
    </source>
</evidence>
<evidence type="ECO:0000256" key="1">
    <source>
        <dbReference type="ARBA" id="ARBA00004117"/>
    </source>
</evidence>
<keyword evidence="10" id="KW-0969">Cilium</keyword>
<evidence type="ECO:0000256" key="3">
    <source>
        <dbReference type="ARBA" id="ARBA00019015"/>
    </source>
</evidence>
<dbReference type="GO" id="GO:0009424">
    <property type="term" value="C:bacterial-type flagellum hook"/>
    <property type="evidence" value="ECO:0007669"/>
    <property type="project" value="TreeGrafter"/>
</dbReference>
<evidence type="ECO:0000259" key="6">
    <source>
        <dbReference type="Pfam" id="PF00460"/>
    </source>
</evidence>
<dbReference type="NCBIfam" id="TIGR03506">
    <property type="entry name" value="FlgEFG_subfam"/>
    <property type="match status" value="1"/>
</dbReference>
<feature type="domain" description="Flagellar basal-body/hook protein C-terminal" evidence="7">
    <location>
        <begin position="384"/>
        <end position="428"/>
    </location>
</feature>
<keyword evidence="11" id="KW-1185">Reference proteome</keyword>
<dbReference type="InterPro" id="IPR037058">
    <property type="entry name" value="Falgellar_hook_FlgE_sf"/>
</dbReference>
<feature type="domain" description="Flagellar basal body rod protein N-terminal" evidence="6">
    <location>
        <begin position="7"/>
        <end position="35"/>
    </location>
</feature>
<dbReference type="GO" id="GO:0005829">
    <property type="term" value="C:cytosol"/>
    <property type="evidence" value="ECO:0007669"/>
    <property type="project" value="TreeGrafter"/>
</dbReference>
<dbReference type="Pfam" id="PF00460">
    <property type="entry name" value="Flg_bb_rod"/>
    <property type="match status" value="1"/>
</dbReference>
<evidence type="ECO:0000256" key="2">
    <source>
        <dbReference type="ARBA" id="ARBA00009677"/>
    </source>
</evidence>
<keyword evidence="4 5" id="KW-0975">Bacterial flagellum</keyword>
<dbReference type="InterPro" id="IPR010930">
    <property type="entry name" value="Flg_bb/hook_C_dom"/>
</dbReference>
<dbReference type="InterPro" id="IPR020013">
    <property type="entry name" value="Flagellar_FlgE/F/G"/>
</dbReference>
<dbReference type="InterPro" id="IPR001444">
    <property type="entry name" value="Flag_bb_rod_N"/>
</dbReference>
<evidence type="ECO:0000256" key="5">
    <source>
        <dbReference type="RuleBase" id="RU362116"/>
    </source>
</evidence>
<comment type="similarity">
    <text evidence="2 5">Belongs to the flagella basal body rod proteins family.</text>
</comment>
<evidence type="ECO:0000313" key="10">
    <source>
        <dbReference type="EMBL" id="SFL22942.1"/>
    </source>
</evidence>
<dbReference type="SUPFAM" id="SSF117143">
    <property type="entry name" value="Flagellar hook protein flgE"/>
    <property type="match status" value="1"/>
</dbReference>
<dbReference type="PANTHER" id="PTHR30435:SF1">
    <property type="entry name" value="FLAGELLAR HOOK PROTEIN FLGE"/>
    <property type="match status" value="1"/>
</dbReference>
<evidence type="ECO:0000256" key="4">
    <source>
        <dbReference type="ARBA" id="ARBA00023143"/>
    </source>
</evidence>
<gene>
    <name evidence="10" type="ORF">SAMN04488085_10863</name>
</gene>
<dbReference type="GO" id="GO:0009425">
    <property type="term" value="C:bacterial-type flagellum basal body"/>
    <property type="evidence" value="ECO:0007669"/>
    <property type="project" value="UniProtKB-SubCell"/>
</dbReference>
<name>A0A1I4FYD8_9ACTN</name>
<dbReference type="GO" id="GO:0071978">
    <property type="term" value="P:bacterial-type flagellum-dependent swarming motility"/>
    <property type="evidence" value="ECO:0007669"/>
    <property type="project" value="TreeGrafter"/>
</dbReference>
<dbReference type="Pfam" id="PF06429">
    <property type="entry name" value="Flg_bbr_C"/>
    <property type="match status" value="1"/>
</dbReference>
<comment type="function">
    <text evidence="5">A flexible structure which links the flagellar filament to the drive apparatus in the basal body.</text>
</comment>
<keyword evidence="10" id="KW-0966">Cell projection</keyword>
<comment type="subcellular location">
    <subcellularLocation>
        <location evidence="1 5">Bacterial flagellum basal body</location>
    </subcellularLocation>
</comment>
<feature type="domain" description="Flagellar hook protein FlgE D2" evidence="8">
    <location>
        <begin position="198"/>
        <end position="310"/>
    </location>
</feature>
<dbReference type="InterPro" id="IPR053967">
    <property type="entry name" value="LlgE_F_G-like_D1"/>
</dbReference>
<dbReference type="Gene3D" id="2.60.98.20">
    <property type="entry name" value="Flagellar hook protein FlgE"/>
    <property type="match status" value="1"/>
</dbReference>
<dbReference type="InterPro" id="IPR037925">
    <property type="entry name" value="FlgE/F/G-like"/>
</dbReference>